<dbReference type="FunFam" id="1.10.287.2900:FF:000003">
    <property type="entry name" value="mitochondrial intermembrane space import and assembly protein 40"/>
    <property type="match status" value="1"/>
</dbReference>
<evidence type="ECO:0000256" key="5">
    <source>
        <dbReference type="ARBA" id="ARBA00023002"/>
    </source>
</evidence>
<dbReference type="InterPro" id="IPR010625">
    <property type="entry name" value="CHCH"/>
</dbReference>
<dbReference type="GO" id="GO:0015035">
    <property type="term" value="F:protein-disulfide reductase activity"/>
    <property type="evidence" value="ECO:0007669"/>
    <property type="project" value="InterPro"/>
</dbReference>
<evidence type="ECO:0000256" key="12">
    <source>
        <dbReference type="SAM" id="MobiDB-lite"/>
    </source>
</evidence>
<reference evidence="14" key="1">
    <citation type="journal article" date="2023" name="Plant J.">
        <title>Genome sequences and population genomics provide insights into the demographic history, inbreeding, and mutation load of two 'living fossil' tree species of Dipteronia.</title>
        <authorList>
            <person name="Feng Y."/>
            <person name="Comes H.P."/>
            <person name="Chen J."/>
            <person name="Zhu S."/>
            <person name="Lu R."/>
            <person name="Zhang X."/>
            <person name="Li P."/>
            <person name="Qiu J."/>
            <person name="Olsen K.M."/>
            <person name="Qiu Y."/>
        </authorList>
    </citation>
    <scope>NUCLEOTIDE SEQUENCE</scope>
    <source>
        <strain evidence="14">KIB01</strain>
    </source>
</reference>
<evidence type="ECO:0000256" key="9">
    <source>
        <dbReference type="ARBA" id="ARBA00023157"/>
    </source>
</evidence>
<proteinExistence type="predicted"/>
<evidence type="ECO:0000313" key="15">
    <source>
        <dbReference type="Proteomes" id="UP001280121"/>
    </source>
</evidence>
<keyword evidence="5" id="KW-0560">Oxidoreductase</keyword>
<feature type="region of interest" description="Disordered" evidence="12">
    <location>
        <begin position="115"/>
        <end position="150"/>
    </location>
</feature>
<evidence type="ECO:0000256" key="7">
    <source>
        <dbReference type="ARBA" id="ARBA00023128"/>
    </source>
</evidence>
<evidence type="ECO:0000256" key="8">
    <source>
        <dbReference type="ARBA" id="ARBA00023140"/>
    </source>
</evidence>
<protein>
    <recommendedName>
        <fullName evidence="11">Mitochondrial intermembrane space import and assembly protein 40 homolog</fullName>
    </recommendedName>
</protein>
<dbReference type="Proteomes" id="UP001280121">
    <property type="component" value="Unassembled WGS sequence"/>
</dbReference>
<evidence type="ECO:0000256" key="2">
    <source>
        <dbReference type="ARBA" id="ARBA00004569"/>
    </source>
</evidence>
<dbReference type="Gene3D" id="1.10.287.2900">
    <property type="match status" value="1"/>
</dbReference>
<keyword evidence="9" id="KW-1015">Disulfide bond</keyword>
<dbReference type="PANTHER" id="PTHR21622">
    <property type="entry name" value="COILED-COIL-HELIX-COILED-COIL-HELIX DOMAIN CONTAINING 4"/>
    <property type="match status" value="1"/>
</dbReference>
<dbReference type="EMBL" id="JANJYI010000009">
    <property type="protein sequence ID" value="KAK2635148.1"/>
    <property type="molecule type" value="Genomic_DNA"/>
</dbReference>
<dbReference type="GO" id="GO:0005782">
    <property type="term" value="C:peroxisomal matrix"/>
    <property type="evidence" value="ECO:0007669"/>
    <property type="project" value="UniProtKB-SubCell"/>
</dbReference>
<evidence type="ECO:0000256" key="6">
    <source>
        <dbReference type="ARBA" id="ARBA00023010"/>
    </source>
</evidence>
<evidence type="ECO:0000313" key="14">
    <source>
        <dbReference type="EMBL" id="KAK2635148.1"/>
    </source>
</evidence>
<evidence type="ECO:0000256" key="3">
    <source>
        <dbReference type="ARBA" id="ARBA00022448"/>
    </source>
</evidence>
<keyword evidence="10" id="KW-0676">Redox-active center</keyword>
<comment type="subcellular location">
    <subcellularLocation>
        <location evidence="2">Mitochondrion intermembrane space</location>
    </subcellularLocation>
    <subcellularLocation>
        <location evidence="1">Peroxisome matrix</location>
    </subcellularLocation>
</comment>
<keyword evidence="15" id="KW-1185">Reference proteome</keyword>
<evidence type="ECO:0000256" key="11">
    <source>
        <dbReference type="ARBA" id="ARBA00067557"/>
    </source>
</evidence>
<dbReference type="Pfam" id="PF06747">
    <property type="entry name" value="CHCH"/>
    <property type="match status" value="1"/>
</dbReference>
<keyword evidence="7" id="KW-0496">Mitochondrion</keyword>
<dbReference type="GO" id="GO:0045041">
    <property type="term" value="P:protein import into mitochondrial intermembrane space"/>
    <property type="evidence" value="ECO:0007669"/>
    <property type="project" value="InterPro"/>
</dbReference>
<organism evidence="14 15">
    <name type="scientific">Dipteronia dyeriana</name>
    <dbReference type="NCBI Taxonomy" id="168575"/>
    <lineage>
        <taxon>Eukaryota</taxon>
        <taxon>Viridiplantae</taxon>
        <taxon>Streptophyta</taxon>
        <taxon>Embryophyta</taxon>
        <taxon>Tracheophyta</taxon>
        <taxon>Spermatophyta</taxon>
        <taxon>Magnoliopsida</taxon>
        <taxon>eudicotyledons</taxon>
        <taxon>Gunneridae</taxon>
        <taxon>Pentapetalae</taxon>
        <taxon>rosids</taxon>
        <taxon>malvids</taxon>
        <taxon>Sapindales</taxon>
        <taxon>Sapindaceae</taxon>
        <taxon>Hippocastanoideae</taxon>
        <taxon>Acereae</taxon>
        <taxon>Dipteronia</taxon>
    </lineage>
</organism>
<keyword evidence="6" id="KW-0811">Translocation</keyword>
<accession>A0AAD9WM94</accession>
<evidence type="ECO:0000256" key="10">
    <source>
        <dbReference type="ARBA" id="ARBA00023284"/>
    </source>
</evidence>
<dbReference type="AlphaFoldDB" id="A0AAD9WM94"/>
<feature type="region of interest" description="Disordered" evidence="12">
    <location>
        <begin position="1"/>
        <end position="27"/>
    </location>
</feature>
<keyword evidence="8" id="KW-0576">Peroxisome</keyword>
<dbReference type="PANTHER" id="PTHR21622:SF0">
    <property type="entry name" value="COILED-COIL-HELIX-COILED-COIL-HELIX DOMAIN CONTAINING 4"/>
    <property type="match status" value="1"/>
</dbReference>
<dbReference type="InterPro" id="IPR039289">
    <property type="entry name" value="CHCHD4"/>
</dbReference>
<evidence type="ECO:0000256" key="4">
    <source>
        <dbReference type="ARBA" id="ARBA00022927"/>
    </source>
</evidence>
<keyword evidence="4" id="KW-0653">Protein transport</keyword>
<gene>
    <name evidence="14" type="ORF">Ddye_029940</name>
</gene>
<sequence length="150" mass="16505">MGQVQSEVVNQTQMEQSSSSSNISQPATSMESLIAEAVAYGDDENKSLDVKAQKALECPCIADLRSGPCGVQFSEAFLCFLKSTSEEKGSDCVHPFVALQNCIKANPDAFSKEVLEDEVKEEEPPHEIKVIPPEWSREPKRPKPKPKPKL</sequence>
<name>A0AAD9WM94_9ROSI</name>
<feature type="domain" description="CHCH" evidence="13">
    <location>
        <begin position="69"/>
        <end position="104"/>
    </location>
</feature>
<feature type="compositionally biased region" description="Basic and acidic residues" evidence="12">
    <location>
        <begin position="122"/>
        <end position="141"/>
    </location>
</feature>
<keyword evidence="3" id="KW-0813">Transport</keyword>
<evidence type="ECO:0000256" key="1">
    <source>
        <dbReference type="ARBA" id="ARBA00004253"/>
    </source>
</evidence>
<dbReference type="GO" id="GO:0005758">
    <property type="term" value="C:mitochondrial intermembrane space"/>
    <property type="evidence" value="ECO:0007669"/>
    <property type="project" value="UniProtKB-SubCell"/>
</dbReference>
<comment type="caution">
    <text evidence="14">The sequence shown here is derived from an EMBL/GenBank/DDBJ whole genome shotgun (WGS) entry which is preliminary data.</text>
</comment>
<evidence type="ECO:0000259" key="13">
    <source>
        <dbReference type="Pfam" id="PF06747"/>
    </source>
</evidence>